<evidence type="ECO:0000313" key="1">
    <source>
        <dbReference type="EMBL" id="CAH8362006.1"/>
    </source>
</evidence>
<comment type="caution">
    <text evidence="1">The sequence shown here is derived from an EMBL/GenBank/DDBJ whole genome shotgun (WGS) entry which is preliminary data.</text>
</comment>
<sequence length="68" mass="7103">MGGDGSGGRKNKFWTAVGGETNGVLDAHDDVFACNEWLALLPSSLQGKDTLVNPSCSAASNLCRIHIV</sequence>
<name>A0ABC8KXQ4_ERUVS</name>
<dbReference type="AlphaFoldDB" id="A0ABC8KXQ4"/>
<proteinExistence type="predicted"/>
<accession>A0ABC8KXQ4</accession>
<dbReference type="Proteomes" id="UP001642260">
    <property type="component" value="Unassembled WGS sequence"/>
</dbReference>
<evidence type="ECO:0000313" key="2">
    <source>
        <dbReference type="Proteomes" id="UP001642260"/>
    </source>
</evidence>
<protein>
    <submittedName>
        <fullName evidence="1">Uncharacterized protein</fullName>
    </submittedName>
</protein>
<keyword evidence="2" id="KW-1185">Reference proteome</keyword>
<reference evidence="1 2" key="1">
    <citation type="submission" date="2022-03" db="EMBL/GenBank/DDBJ databases">
        <authorList>
            <person name="Macdonald S."/>
            <person name="Ahmed S."/>
            <person name="Newling K."/>
        </authorList>
    </citation>
    <scope>NUCLEOTIDE SEQUENCE [LARGE SCALE GENOMIC DNA]</scope>
</reference>
<gene>
    <name evidence="1" type="ORF">ERUC_LOCUS27762</name>
</gene>
<dbReference type="EMBL" id="CAKOAT010321821">
    <property type="protein sequence ID" value="CAH8362006.1"/>
    <property type="molecule type" value="Genomic_DNA"/>
</dbReference>
<organism evidence="1 2">
    <name type="scientific">Eruca vesicaria subsp. sativa</name>
    <name type="common">Garden rocket</name>
    <name type="synonym">Eruca sativa</name>
    <dbReference type="NCBI Taxonomy" id="29727"/>
    <lineage>
        <taxon>Eukaryota</taxon>
        <taxon>Viridiplantae</taxon>
        <taxon>Streptophyta</taxon>
        <taxon>Embryophyta</taxon>
        <taxon>Tracheophyta</taxon>
        <taxon>Spermatophyta</taxon>
        <taxon>Magnoliopsida</taxon>
        <taxon>eudicotyledons</taxon>
        <taxon>Gunneridae</taxon>
        <taxon>Pentapetalae</taxon>
        <taxon>rosids</taxon>
        <taxon>malvids</taxon>
        <taxon>Brassicales</taxon>
        <taxon>Brassicaceae</taxon>
        <taxon>Brassiceae</taxon>
        <taxon>Eruca</taxon>
    </lineage>
</organism>